<dbReference type="InterPro" id="IPR001063">
    <property type="entry name" value="Ribosomal_uL22"/>
</dbReference>
<dbReference type="GO" id="GO:0015934">
    <property type="term" value="C:large ribosomal subunit"/>
    <property type="evidence" value="ECO:0007669"/>
    <property type="project" value="InterPro"/>
</dbReference>
<organism evidence="11">
    <name type="scientific">Prasinoderma coloniale</name>
    <dbReference type="NCBI Taxonomy" id="156133"/>
    <lineage>
        <taxon>Eukaryota</taxon>
        <taxon>Viridiplantae</taxon>
        <taxon>Prasinodermophyta</taxon>
        <taxon>Prasinodermophyceae</taxon>
        <taxon>Prasinodermales</taxon>
        <taxon>Prasinodermaceae</taxon>
        <taxon>Prasinoderma</taxon>
    </lineage>
</organism>
<evidence type="ECO:0000256" key="1">
    <source>
        <dbReference type="ARBA" id="ARBA00009451"/>
    </source>
</evidence>
<evidence type="ECO:0000256" key="3">
    <source>
        <dbReference type="ARBA" id="ARBA00022730"/>
    </source>
</evidence>
<keyword evidence="5 8" id="KW-0689">Ribosomal protein</keyword>
<evidence type="ECO:0000256" key="5">
    <source>
        <dbReference type="ARBA" id="ARBA00022980"/>
    </source>
</evidence>
<evidence type="ECO:0000256" key="6">
    <source>
        <dbReference type="ARBA" id="ARBA00023274"/>
    </source>
</evidence>
<comment type="function">
    <text evidence="8 10">This protein binds specifically to 23S rRNA.</text>
</comment>
<dbReference type="PANTHER" id="PTHR13501:SF10">
    <property type="entry name" value="LARGE RIBOSOMAL SUBUNIT PROTEIN UL22M"/>
    <property type="match status" value="1"/>
</dbReference>
<dbReference type="GO" id="GO:0019843">
    <property type="term" value="F:rRNA binding"/>
    <property type="evidence" value="ECO:0007669"/>
    <property type="project" value="UniProtKB-UniRule"/>
</dbReference>
<keyword evidence="3 8" id="KW-0699">rRNA-binding</keyword>
<dbReference type="GO" id="GO:0006412">
    <property type="term" value="P:translation"/>
    <property type="evidence" value="ECO:0007669"/>
    <property type="project" value="UniProtKB-UniRule"/>
</dbReference>
<protein>
    <recommendedName>
        <fullName evidence="7 8">Large ribosomal subunit protein uL22c</fullName>
    </recommendedName>
</protein>
<evidence type="ECO:0000256" key="7">
    <source>
        <dbReference type="ARBA" id="ARBA00035285"/>
    </source>
</evidence>
<dbReference type="InterPro" id="IPR018260">
    <property type="entry name" value="Ribosomal_uL22_CS"/>
</dbReference>
<dbReference type="HAMAP" id="MF_01331_B">
    <property type="entry name" value="Ribosomal_uL22_B"/>
    <property type="match status" value="1"/>
</dbReference>
<dbReference type="InterPro" id="IPR047867">
    <property type="entry name" value="Ribosomal_uL22_bac/org-type"/>
</dbReference>
<dbReference type="PROSITE" id="PS00464">
    <property type="entry name" value="RIBOSOMAL_L22"/>
    <property type="match status" value="1"/>
</dbReference>
<comment type="function">
    <text evidence="8 10">The globular domain of the protein is located near the polypeptide exit tunnel on the outside of the subunit, while an extended beta-hairpin is found that lines the wall of the exit tunnel in the center of the 70S ribosome.</text>
</comment>
<dbReference type="NCBIfam" id="TIGR01044">
    <property type="entry name" value="rplV_bact"/>
    <property type="match status" value="1"/>
</dbReference>
<dbReference type="CDD" id="cd00336">
    <property type="entry name" value="Ribosomal_L22"/>
    <property type="match status" value="1"/>
</dbReference>
<keyword evidence="11" id="KW-0150">Chloroplast</keyword>
<gene>
    <name evidence="8 11" type="primary">rpl22</name>
</gene>
<evidence type="ECO:0000256" key="8">
    <source>
        <dbReference type="HAMAP-Rule" id="MF_01331"/>
    </source>
</evidence>
<dbReference type="Pfam" id="PF00237">
    <property type="entry name" value="Ribosomal_L22"/>
    <property type="match status" value="1"/>
</dbReference>
<evidence type="ECO:0000256" key="9">
    <source>
        <dbReference type="RuleBase" id="RU004005"/>
    </source>
</evidence>
<dbReference type="EMBL" id="KJ746598">
    <property type="protein sequence ID" value="AID67550.1"/>
    <property type="molecule type" value="Genomic_DNA"/>
</dbReference>
<proteinExistence type="inferred from homology"/>
<reference evidence="11" key="1">
    <citation type="journal article" date="2014" name="BMC Genomics">
        <title>Six newly sequenced chloroplast genomes from prasinophyte green algae provide insights into the relationships among prasinophyte lineages and the diversity of streamlined genome architecture in picoplanktonic species.</title>
        <authorList>
            <person name="Lemieux C."/>
            <person name="Otis C."/>
            <person name="Turmel M."/>
        </authorList>
    </citation>
    <scope>NUCLEOTIDE SEQUENCE</scope>
</reference>
<comment type="subcellular location">
    <subcellularLocation>
        <location evidence="8 10">Plastid</location>
        <location evidence="8 10">Chloroplast</location>
    </subcellularLocation>
</comment>
<keyword evidence="6 8" id="KW-0687">Ribonucleoprotein</keyword>
<dbReference type="PANTHER" id="PTHR13501">
    <property type="entry name" value="CHLOROPLAST 50S RIBOSOMAL PROTEIN L22-RELATED"/>
    <property type="match status" value="1"/>
</dbReference>
<dbReference type="Gene3D" id="3.90.470.10">
    <property type="entry name" value="Ribosomal protein L22/L17"/>
    <property type="match status" value="1"/>
</dbReference>
<comment type="subunit">
    <text evidence="8">Part of the 50S ribosomal subunit.</text>
</comment>
<dbReference type="GO" id="GO:0003735">
    <property type="term" value="F:structural constituent of ribosome"/>
    <property type="evidence" value="ECO:0007669"/>
    <property type="project" value="InterPro"/>
</dbReference>
<dbReference type="SUPFAM" id="SSF54843">
    <property type="entry name" value="Ribosomal protein L22"/>
    <property type="match status" value="1"/>
</dbReference>
<dbReference type="InterPro" id="IPR005727">
    <property type="entry name" value="Ribosomal_uL22_bac/chlpt-type"/>
</dbReference>
<sequence>MNTKNTTNLILSHGYAIQMSALKARRVIDTIRGRSYEEAIMILRFLPYRACEPILRILSSAAANAAEQKQWKKANLTIELAYVDEGPKLKRFRPRAQGRGAPIQKPSCHITIGVSSEE</sequence>
<dbReference type="GO" id="GO:0009507">
    <property type="term" value="C:chloroplast"/>
    <property type="evidence" value="ECO:0007669"/>
    <property type="project" value="UniProtKB-SubCell"/>
</dbReference>
<keyword evidence="2 11" id="KW-0934">Plastid</keyword>
<comment type="similarity">
    <text evidence="1 8 9">Belongs to the universal ribosomal protein uL22 family.</text>
</comment>
<geneLocation type="chloroplast" evidence="11"/>
<dbReference type="AlphaFoldDB" id="A0A088CIA0"/>
<name>A0A088CIA0_9VIRI</name>
<dbReference type="InterPro" id="IPR036394">
    <property type="entry name" value="Ribosomal_uL22_sf"/>
</dbReference>
<dbReference type="RefSeq" id="YP_009057489.1">
    <property type="nucleotide sequence ID" value="NC_024817.1"/>
</dbReference>
<keyword evidence="4 8" id="KW-0694">RNA-binding</keyword>
<evidence type="ECO:0000256" key="4">
    <source>
        <dbReference type="ARBA" id="ARBA00022884"/>
    </source>
</evidence>
<accession>A0A088CIA0</accession>
<evidence type="ECO:0000256" key="2">
    <source>
        <dbReference type="ARBA" id="ARBA00022640"/>
    </source>
</evidence>
<evidence type="ECO:0000256" key="10">
    <source>
        <dbReference type="RuleBase" id="RU004009"/>
    </source>
</evidence>
<dbReference type="GeneID" id="20358019"/>
<evidence type="ECO:0000313" key="11">
    <source>
        <dbReference type="EMBL" id="AID67550.1"/>
    </source>
</evidence>